<evidence type="ECO:0000313" key="6">
    <source>
        <dbReference type="Proteomes" id="UP000007015"/>
    </source>
</evidence>
<dbReference type="InterPro" id="IPR036388">
    <property type="entry name" value="WH-like_DNA-bd_sf"/>
</dbReference>
<organism evidence="5 6">
    <name type="scientific">Oryza sativa subsp. indica</name>
    <name type="common">Rice</name>
    <dbReference type="NCBI Taxonomy" id="39946"/>
    <lineage>
        <taxon>Eukaryota</taxon>
        <taxon>Viridiplantae</taxon>
        <taxon>Streptophyta</taxon>
        <taxon>Embryophyta</taxon>
        <taxon>Tracheophyta</taxon>
        <taxon>Spermatophyta</taxon>
        <taxon>Magnoliopsida</taxon>
        <taxon>Liliopsida</taxon>
        <taxon>Poales</taxon>
        <taxon>Poaceae</taxon>
        <taxon>BOP clade</taxon>
        <taxon>Oryzoideae</taxon>
        <taxon>Oryzeae</taxon>
        <taxon>Oryzinae</taxon>
        <taxon>Oryza</taxon>
        <taxon>Oryza sativa</taxon>
    </lineage>
</organism>
<dbReference type="EC" id="3.6.4.12" evidence="2"/>
<dbReference type="Pfam" id="PF17855">
    <property type="entry name" value="MCM_lid"/>
    <property type="match status" value="1"/>
</dbReference>
<dbReference type="GO" id="GO:0005634">
    <property type="term" value="C:nucleus"/>
    <property type="evidence" value="ECO:0007669"/>
    <property type="project" value="TreeGrafter"/>
</dbReference>
<dbReference type="GO" id="GO:0017116">
    <property type="term" value="F:single-stranded DNA helicase activity"/>
    <property type="evidence" value="ECO:0007669"/>
    <property type="project" value="TreeGrafter"/>
</dbReference>
<dbReference type="InterPro" id="IPR031327">
    <property type="entry name" value="MCM"/>
</dbReference>
<dbReference type="GO" id="GO:0042555">
    <property type="term" value="C:MCM complex"/>
    <property type="evidence" value="ECO:0007669"/>
    <property type="project" value="TreeGrafter"/>
</dbReference>
<dbReference type="GO" id="GO:0006271">
    <property type="term" value="P:DNA strand elongation involved in DNA replication"/>
    <property type="evidence" value="ECO:0007669"/>
    <property type="project" value="TreeGrafter"/>
</dbReference>
<dbReference type="GO" id="GO:0005524">
    <property type="term" value="F:ATP binding"/>
    <property type="evidence" value="ECO:0007669"/>
    <property type="project" value="InterPro"/>
</dbReference>
<name>B8A9Q9_ORYSI</name>
<keyword evidence="3" id="KW-0235">DNA replication</keyword>
<dbReference type="FunFam" id="1.10.10.10:FF:000700">
    <property type="entry name" value="DNA helicase"/>
    <property type="match status" value="1"/>
</dbReference>
<dbReference type="EMBL" id="CM000126">
    <property type="protein sequence ID" value="EEC70839.1"/>
    <property type="molecule type" value="Genomic_DNA"/>
</dbReference>
<accession>B8A9Q9</accession>
<proteinExistence type="inferred from homology"/>
<evidence type="ECO:0000256" key="3">
    <source>
        <dbReference type="ARBA" id="ARBA00022705"/>
    </source>
</evidence>
<evidence type="ECO:0000259" key="4">
    <source>
        <dbReference type="Pfam" id="PF17855"/>
    </source>
</evidence>
<gene>
    <name evidence="5" type="ORF">OsI_02336</name>
</gene>
<comment type="similarity">
    <text evidence="1">Belongs to the MCM family.</text>
</comment>
<dbReference type="GO" id="GO:0003697">
    <property type="term" value="F:single-stranded DNA binding"/>
    <property type="evidence" value="ECO:0007669"/>
    <property type="project" value="TreeGrafter"/>
</dbReference>
<dbReference type="InterPro" id="IPR027417">
    <property type="entry name" value="P-loop_NTPase"/>
</dbReference>
<dbReference type="GO" id="GO:1902975">
    <property type="term" value="P:mitotic DNA replication initiation"/>
    <property type="evidence" value="ECO:0007669"/>
    <property type="project" value="TreeGrafter"/>
</dbReference>
<protein>
    <recommendedName>
        <fullName evidence="2">DNA helicase</fullName>
        <ecNumber evidence="2">3.6.4.12</ecNumber>
    </recommendedName>
</protein>
<dbReference type="InterPro" id="IPR041562">
    <property type="entry name" value="MCM_lid"/>
</dbReference>
<dbReference type="Gramene" id="BGIOSGA003719-TA">
    <property type="protein sequence ID" value="BGIOSGA003719-PA"/>
    <property type="gene ID" value="BGIOSGA003719"/>
</dbReference>
<dbReference type="GO" id="GO:0000727">
    <property type="term" value="P:double-strand break repair via break-induced replication"/>
    <property type="evidence" value="ECO:0007669"/>
    <property type="project" value="TreeGrafter"/>
</dbReference>
<dbReference type="PANTHER" id="PTHR11630">
    <property type="entry name" value="DNA REPLICATION LICENSING FACTOR MCM FAMILY MEMBER"/>
    <property type="match status" value="1"/>
</dbReference>
<evidence type="ECO:0000256" key="1">
    <source>
        <dbReference type="ARBA" id="ARBA00008010"/>
    </source>
</evidence>
<dbReference type="Gene3D" id="3.40.50.300">
    <property type="entry name" value="P-loop containing nucleotide triphosphate hydrolases"/>
    <property type="match status" value="1"/>
</dbReference>
<keyword evidence="6" id="KW-1185">Reference proteome</keyword>
<feature type="domain" description="MCM AAA-lid" evidence="4">
    <location>
        <begin position="59"/>
        <end position="98"/>
    </location>
</feature>
<dbReference type="AlphaFoldDB" id="B8A9Q9"/>
<dbReference type="Pfam" id="PF21128">
    <property type="entry name" value="WHD_MCM4"/>
    <property type="match status" value="1"/>
</dbReference>
<dbReference type="Gene3D" id="1.10.10.10">
    <property type="entry name" value="Winged helix-like DNA-binding domain superfamily/Winged helix DNA-binding domain"/>
    <property type="match status" value="1"/>
</dbReference>
<dbReference type="Proteomes" id="UP000007015">
    <property type="component" value="Chromosome 1"/>
</dbReference>
<reference evidence="5 6" key="1">
    <citation type="journal article" date="2005" name="PLoS Biol.">
        <title>The genomes of Oryza sativa: a history of duplications.</title>
        <authorList>
            <person name="Yu J."/>
            <person name="Wang J."/>
            <person name="Lin W."/>
            <person name="Li S."/>
            <person name="Li H."/>
            <person name="Zhou J."/>
            <person name="Ni P."/>
            <person name="Dong W."/>
            <person name="Hu S."/>
            <person name="Zeng C."/>
            <person name="Zhang J."/>
            <person name="Zhang Y."/>
            <person name="Li R."/>
            <person name="Xu Z."/>
            <person name="Li S."/>
            <person name="Li X."/>
            <person name="Zheng H."/>
            <person name="Cong L."/>
            <person name="Lin L."/>
            <person name="Yin J."/>
            <person name="Geng J."/>
            <person name="Li G."/>
            <person name="Shi J."/>
            <person name="Liu J."/>
            <person name="Lv H."/>
            <person name="Li J."/>
            <person name="Wang J."/>
            <person name="Deng Y."/>
            <person name="Ran L."/>
            <person name="Shi X."/>
            <person name="Wang X."/>
            <person name="Wu Q."/>
            <person name="Li C."/>
            <person name="Ren X."/>
            <person name="Wang J."/>
            <person name="Wang X."/>
            <person name="Li D."/>
            <person name="Liu D."/>
            <person name="Zhang X."/>
            <person name="Ji Z."/>
            <person name="Zhao W."/>
            <person name="Sun Y."/>
            <person name="Zhang Z."/>
            <person name="Bao J."/>
            <person name="Han Y."/>
            <person name="Dong L."/>
            <person name="Ji J."/>
            <person name="Chen P."/>
            <person name="Wu S."/>
            <person name="Liu J."/>
            <person name="Xiao Y."/>
            <person name="Bu D."/>
            <person name="Tan J."/>
            <person name="Yang L."/>
            <person name="Ye C."/>
            <person name="Zhang J."/>
            <person name="Xu J."/>
            <person name="Zhou Y."/>
            <person name="Yu Y."/>
            <person name="Zhang B."/>
            <person name="Zhuang S."/>
            <person name="Wei H."/>
            <person name="Liu B."/>
            <person name="Lei M."/>
            <person name="Yu H."/>
            <person name="Li Y."/>
            <person name="Xu H."/>
            <person name="Wei S."/>
            <person name="He X."/>
            <person name="Fang L."/>
            <person name="Zhang Z."/>
            <person name="Zhang Y."/>
            <person name="Huang X."/>
            <person name="Su Z."/>
            <person name="Tong W."/>
            <person name="Li J."/>
            <person name="Tong Z."/>
            <person name="Li S."/>
            <person name="Ye J."/>
            <person name="Wang L."/>
            <person name="Fang L."/>
            <person name="Lei T."/>
            <person name="Chen C."/>
            <person name="Chen H."/>
            <person name="Xu Z."/>
            <person name="Li H."/>
            <person name="Huang H."/>
            <person name="Zhang F."/>
            <person name="Xu H."/>
            <person name="Li N."/>
            <person name="Zhao C."/>
            <person name="Li S."/>
            <person name="Dong L."/>
            <person name="Huang Y."/>
            <person name="Li L."/>
            <person name="Xi Y."/>
            <person name="Qi Q."/>
            <person name="Li W."/>
            <person name="Zhang B."/>
            <person name="Hu W."/>
            <person name="Zhang Y."/>
            <person name="Tian X."/>
            <person name="Jiao Y."/>
            <person name="Liang X."/>
            <person name="Jin J."/>
            <person name="Gao L."/>
            <person name="Zheng W."/>
            <person name="Hao B."/>
            <person name="Liu S."/>
            <person name="Wang W."/>
            <person name="Yuan L."/>
            <person name="Cao M."/>
            <person name="McDermott J."/>
            <person name="Samudrala R."/>
            <person name="Wang J."/>
            <person name="Wong G.K."/>
            <person name="Yang H."/>
        </authorList>
    </citation>
    <scope>NUCLEOTIDE SEQUENCE [LARGE SCALE GENOMIC DNA]</scope>
    <source>
        <strain evidence="6">cv. 93-11</strain>
    </source>
</reference>
<sequence length="195" mass="21599">MDPTAQSLAGAEDSELARWLRGPAVAMGKRLSFMNAYLTEDCNPVRCWVITAAVAFLTLIARQIESLIRLSEALARMRFSEMVEVQDVVEAFRLLEVAMQQSATDHATGTIDMDLIMTGISASERQRRDNLVAATRNLVMEKMQLGGPSVRMIELLEEIRKQSSMEVHLHDLRGALGTLMTEGAVVIHGDSVKRV</sequence>
<evidence type="ECO:0000313" key="5">
    <source>
        <dbReference type="EMBL" id="EEC70839.1"/>
    </source>
</evidence>
<dbReference type="PANTHER" id="PTHR11630:SF66">
    <property type="entry name" value="DNA REPLICATION LICENSING FACTOR MCM4"/>
    <property type="match status" value="1"/>
</dbReference>
<dbReference type="HOGENOM" id="CLU_1398405_0_0_1"/>
<dbReference type="STRING" id="39946.B8A9Q9"/>
<evidence type="ECO:0000256" key="2">
    <source>
        <dbReference type="ARBA" id="ARBA00012551"/>
    </source>
</evidence>